<dbReference type="InterPro" id="IPR027417">
    <property type="entry name" value="P-loop_NTPase"/>
</dbReference>
<dbReference type="SUPFAM" id="SSF52540">
    <property type="entry name" value="P-loop containing nucleoside triphosphate hydrolases"/>
    <property type="match status" value="1"/>
</dbReference>
<proteinExistence type="predicted"/>
<feature type="region of interest" description="Disordered" evidence="1">
    <location>
        <begin position="303"/>
        <end position="323"/>
    </location>
</feature>
<sequence length="585" mass="63549">MSTVKCFDFSSCAQTMSSISSPNKSSRRTHSSLSCVSKRPDSSVFDSGNAEPPKVIKRPTVGVACSNQPLFNHRGSGATLDDASSLVDQSSSAVSPVKLTSSKSSLAGTSASQSDLVGINCRITTLTINQRESMHVRALFRYDPTTDRGLAARGLAFEHGDILYVVNASDQEWWQACYAFPISPPAWASAHASTTVIGSNSNTPSEALSSYNANIPDQQPSTPSCRPAIIPSQRRVERRSRLSAKRVKFVDKEVDMGGGSPNPWSLGGGDTPNLPYALESNRFFGSASGGGVEGSSASLSAVASAGGGSFPSGDSASVGGTLERRKKPNSFSIFKRFSSKRDRKGLDDGSIMKKKSISLEDMQTGSFGARLSRTYEIVHSVTLKMARPLIIFGPLKERITEELLRSDEFATCVQHTSRPPQAGEVDGVHYHFYPSKAAMQADISSGKFLDVMVQSDHFYAISMQSVLEVLQSGRICILDVNIVAIYRLQSAGLHPMAILLKPETVMQCRGLQRRLTVDQARRMHEACTRMESEYWYLFTAILNLESLDSALVSVNRVLQQHKGPCVWLPADQTLRSVEKQTPTLI</sequence>
<protein>
    <submittedName>
        <fullName evidence="3">Disk large 1 tumor suppressor protein</fullName>
    </submittedName>
</protein>
<organism evidence="3 4">
    <name type="scientific">Taenia crassiceps</name>
    <dbReference type="NCBI Taxonomy" id="6207"/>
    <lineage>
        <taxon>Eukaryota</taxon>
        <taxon>Metazoa</taxon>
        <taxon>Spiralia</taxon>
        <taxon>Lophotrochozoa</taxon>
        <taxon>Platyhelminthes</taxon>
        <taxon>Cestoda</taxon>
        <taxon>Eucestoda</taxon>
        <taxon>Cyclophyllidea</taxon>
        <taxon>Taeniidae</taxon>
        <taxon>Taenia</taxon>
    </lineage>
</organism>
<dbReference type="PANTHER" id="PTHR23122">
    <property type="entry name" value="MEMBRANE-ASSOCIATED GUANYLATE KINASE MAGUK"/>
    <property type="match status" value="1"/>
</dbReference>
<dbReference type="Pfam" id="PF00625">
    <property type="entry name" value="Guanylate_kin"/>
    <property type="match status" value="1"/>
</dbReference>
<dbReference type="Proteomes" id="UP001651158">
    <property type="component" value="Unassembled WGS sequence"/>
</dbReference>
<name>A0ABR4QCJ8_9CEST</name>
<accession>A0ABR4QCJ8</accession>
<evidence type="ECO:0000256" key="1">
    <source>
        <dbReference type="SAM" id="MobiDB-lite"/>
    </source>
</evidence>
<dbReference type="InterPro" id="IPR008144">
    <property type="entry name" value="Guanylate_kin-like_dom"/>
</dbReference>
<dbReference type="SUPFAM" id="SSF50044">
    <property type="entry name" value="SH3-domain"/>
    <property type="match status" value="1"/>
</dbReference>
<dbReference type="SMART" id="SM00072">
    <property type="entry name" value="GuKc"/>
    <property type="match status" value="1"/>
</dbReference>
<evidence type="ECO:0000259" key="2">
    <source>
        <dbReference type="PROSITE" id="PS50052"/>
    </source>
</evidence>
<dbReference type="InterPro" id="IPR050716">
    <property type="entry name" value="MAGUK"/>
</dbReference>
<gene>
    <name evidence="3" type="ORF">TcWFU_000833</name>
</gene>
<evidence type="ECO:0000313" key="4">
    <source>
        <dbReference type="Proteomes" id="UP001651158"/>
    </source>
</evidence>
<comment type="caution">
    <text evidence="3">The sequence shown here is derived from an EMBL/GenBank/DDBJ whole genome shotgun (WGS) entry which is preliminary data.</text>
</comment>
<feature type="domain" description="Guanylate kinase-like" evidence="2">
    <location>
        <begin position="386"/>
        <end position="559"/>
    </location>
</feature>
<dbReference type="EMBL" id="JAKROA010000004">
    <property type="protein sequence ID" value="KAL5107287.1"/>
    <property type="molecule type" value="Genomic_DNA"/>
</dbReference>
<dbReference type="Gene3D" id="2.30.30.40">
    <property type="entry name" value="SH3 Domains"/>
    <property type="match status" value="2"/>
</dbReference>
<dbReference type="Gene3D" id="3.40.50.300">
    <property type="entry name" value="P-loop containing nucleotide triphosphate hydrolases"/>
    <property type="match status" value="1"/>
</dbReference>
<dbReference type="Gene3D" id="3.30.63.10">
    <property type="entry name" value="Guanylate Kinase phosphate binding domain"/>
    <property type="match status" value="1"/>
</dbReference>
<dbReference type="InterPro" id="IPR036028">
    <property type="entry name" value="SH3-like_dom_sf"/>
</dbReference>
<dbReference type="PROSITE" id="PS50052">
    <property type="entry name" value="GUANYLATE_KINASE_2"/>
    <property type="match status" value="1"/>
</dbReference>
<dbReference type="InterPro" id="IPR008145">
    <property type="entry name" value="GK/Ca_channel_bsu"/>
</dbReference>
<feature type="region of interest" description="Disordered" evidence="1">
    <location>
        <begin position="15"/>
        <end position="53"/>
    </location>
</feature>
<reference evidence="3 4" key="1">
    <citation type="journal article" date="2022" name="Front. Cell. Infect. Microbiol.">
        <title>The Genomes of Two Strains of Taenia crassiceps the Animal Model for the Study of Human Cysticercosis.</title>
        <authorList>
            <person name="Bobes R.J."/>
            <person name="Estrada K."/>
            <person name="Rios-Valencia D.G."/>
            <person name="Calderon-Gallegos A."/>
            <person name="de la Torre P."/>
            <person name="Carrero J.C."/>
            <person name="Sanchez-Flores A."/>
            <person name="Laclette J.P."/>
        </authorList>
    </citation>
    <scope>NUCLEOTIDE SEQUENCE [LARGE SCALE GENOMIC DNA]</scope>
    <source>
        <strain evidence="3">WFUcys</strain>
    </source>
</reference>
<keyword evidence="4" id="KW-1185">Reference proteome</keyword>
<evidence type="ECO:0000313" key="3">
    <source>
        <dbReference type="EMBL" id="KAL5107287.1"/>
    </source>
</evidence>